<reference evidence="1 2" key="1">
    <citation type="submission" date="2017-11" db="EMBL/GenBank/DDBJ databases">
        <title>De-novo sequencing of pomegranate (Punica granatum L.) genome.</title>
        <authorList>
            <person name="Akparov Z."/>
            <person name="Amiraslanov A."/>
            <person name="Hajiyeva S."/>
            <person name="Abbasov M."/>
            <person name="Kaur K."/>
            <person name="Hamwieh A."/>
            <person name="Solovyev V."/>
            <person name="Salamov A."/>
            <person name="Braich B."/>
            <person name="Kosarev P."/>
            <person name="Mahmoud A."/>
            <person name="Hajiyev E."/>
            <person name="Babayeva S."/>
            <person name="Izzatullayeva V."/>
            <person name="Mammadov A."/>
            <person name="Mammadov A."/>
            <person name="Sharifova S."/>
            <person name="Ojaghi J."/>
            <person name="Eynullazada K."/>
            <person name="Bayramov B."/>
            <person name="Abdulazimova A."/>
            <person name="Shahmuradov I."/>
        </authorList>
    </citation>
    <scope>NUCLEOTIDE SEQUENCE [LARGE SCALE GENOMIC DNA]</scope>
    <source>
        <strain evidence="2">cv. AG2017</strain>
        <tissue evidence="1">Leaf</tissue>
    </source>
</reference>
<organism evidence="1 2">
    <name type="scientific">Punica granatum</name>
    <name type="common">Pomegranate</name>
    <dbReference type="NCBI Taxonomy" id="22663"/>
    <lineage>
        <taxon>Eukaryota</taxon>
        <taxon>Viridiplantae</taxon>
        <taxon>Streptophyta</taxon>
        <taxon>Embryophyta</taxon>
        <taxon>Tracheophyta</taxon>
        <taxon>Spermatophyta</taxon>
        <taxon>Magnoliopsida</taxon>
        <taxon>eudicotyledons</taxon>
        <taxon>Gunneridae</taxon>
        <taxon>Pentapetalae</taxon>
        <taxon>rosids</taxon>
        <taxon>malvids</taxon>
        <taxon>Myrtales</taxon>
        <taxon>Lythraceae</taxon>
        <taxon>Punica</taxon>
    </lineage>
</organism>
<dbReference type="EMBL" id="PGOL01002217">
    <property type="protein sequence ID" value="PKI49705.1"/>
    <property type="molecule type" value="Genomic_DNA"/>
</dbReference>
<dbReference type="Proteomes" id="UP000233551">
    <property type="component" value="Unassembled WGS sequence"/>
</dbReference>
<evidence type="ECO:0000313" key="1">
    <source>
        <dbReference type="EMBL" id="PKI49705.1"/>
    </source>
</evidence>
<comment type="caution">
    <text evidence="1">The sequence shown here is derived from an EMBL/GenBank/DDBJ whole genome shotgun (WGS) entry which is preliminary data.</text>
</comment>
<gene>
    <name evidence="1" type="ORF">CRG98_029950</name>
</gene>
<name>A0A2I0J0E8_PUNGR</name>
<dbReference type="AlphaFoldDB" id="A0A2I0J0E8"/>
<evidence type="ECO:0000313" key="2">
    <source>
        <dbReference type="Proteomes" id="UP000233551"/>
    </source>
</evidence>
<proteinExistence type="predicted"/>
<keyword evidence="2" id="KW-1185">Reference proteome</keyword>
<accession>A0A2I0J0E8</accession>
<sequence length="130" mass="14903">MKEHELSEISIQWEANWLGRRRASMLREMHKVRRGCVHWQGGGVLVQRGNARSIMLVDTLGQVERCALDHTLMLSVKKKLVLVNLAWEGGSALGPRLALSWRKGEDHRWSTRKSLHESLVMWVRVAAVQT</sequence>
<protein>
    <submittedName>
        <fullName evidence="1">Uncharacterized protein</fullName>
    </submittedName>
</protein>